<protein>
    <recommendedName>
        <fullName evidence="3">Dynactin subunit 1</fullName>
    </recommendedName>
</protein>
<feature type="compositionally biased region" description="Polar residues" evidence="10">
    <location>
        <begin position="159"/>
        <end position="213"/>
    </location>
</feature>
<evidence type="ECO:0000313" key="12">
    <source>
        <dbReference type="EMBL" id="CAG6765094.1"/>
    </source>
</evidence>
<keyword evidence="5" id="KW-0493">Microtubule</keyword>
<dbReference type="PANTHER" id="PTHR18916">
    <property type="entry name" value="DYNACTIN 1-RELATED MICROTUBULE-BINDING"/>
    <property type="match status" value="1"/>
</dbReference>
<keyword evidence="4" id="KW-0963">Cytoplasm</keyword>
<sequence>MSLQLGSRVEVTGKNVLGTVAYLGNTSFAVGKWVGIILDEPKGKNNGLVNGKQYFECDENCGLFVKQNQLTLIDESGNRIDLSSLETSNPPSKLVTPKAGSRMSRSKKNTETSVSRQSLTSSTTSIKSNSSTKSREDVSSSTPNIPGSLPDGPRPGSLSKRSSFIEQPPSSTNDPLKTPRTSKLLTPKSYSMSTPTSALKTPTPVSKSGTKSKTGFVETLKPQFNPGQSLTASARPTPSTPVATPLLVDTIQNEEMKVELQDLKEKLETMKIKYREKTRDYDELKIQLDQSAEFKSKIMESQASLKRDIEKLKLEKQEAVEAKEETSDLAETLEMMTLDKEMAEERSETLQVELDLAKEKIEELTLDLELIKADIEKSCEGGGGGEGGDGANQYQMKQLEQQNLRLRETLVRLRDLSAHEKHEMAKLQKDLEEKKQENTELIKSQEKLKQRVAEMEADCADLHEQVDAALGAEEMVQQLTLRKLDLEDLVSKQAEEIVDLEALQVVSDQLQEDAREIELELKEEVEMARNTTREILREKDAALESLADRELTIVKFRELVQKLQDQCQDLQHQLHKEASNQAAIRTAIPDMLDYKKMFAETKAHARTIDLELRRLEVQQSQQHVQYLTAYMPDAFLSRGGDNDAVRVLLLIPSLLWKSEILLSQIKEKFPPVDSITHADLVRSHKAEQFVCRSKLSFHLFQLQAILRQYASSLNLCTPEVLLKAGQSYPEMAANDRTLDGFIEMLKTDQLDEKVPTENIEKCVTYFNSFYPVLFPDTKFSHVGHLLMDYVKILTTACDCLQTDSKIIQALIEQTTEEEGYMTLLTQHLTTVSEVMLQHLKQVRRRVASFSDIPDIGIADELLTSLAQSVLIANDLSKVMREVSKAGLSMLPLGDDKIDESKISEIAGKVCDSTFSPEALNQGVVSCIKNQVNELASNIANVAQNIQDIDPPLVAKPEEPKIPPIVVRAKQVKQEIEEIKNLKSKIEDRERDIKELKILIRSKQEEIGEISVRKDLAESKLANAIRDKDYQEQKLKGKIEDLQNLLKKKEKEYEDTMDHLQADIESLETEKGELKDKLKNMNKKVLFDNVVKTAAGKESGGPVHISINTSGKVQDSPLLVNEISWLRSELEREKREKQRLQTETLLQKFNKLAPITVVTKETTRDVDALRSKVEKLRMNYNEYLLKHPKVIPLNKTSDPEKLKQQLINNRVEQQLELDQLQDRFTRIQSEITAMKIQSVSGCQANSDFGVFPIPDMKKTLEKDQQSVVMGEVILPRVPGDTFTPDIVHLNLNFDSYNYLRKKLETLSYA</sequence>
<dbReference type="Gene3D" id="2.30.30.190">
    <property type="entry name" value="CAP Gly-rich-like domain"/>
    <property type="match status" value="1"/>
</dbReference>
<dbReference type="GO" id="GO:0007097">
    <property type="term" value="P:nuclear migration"/>
    <property type="evidence" value="ECO:0007669"/>
    <property type="project" value="TreeGrafter"/>
</dbReference>
<dbReference type="InterPro" id="IPR022157">
    <property type="entry name" value="Dynactin"/>
</dbReference>
<feature type="compositionally biased region" description="Low complexity" evidence="10">
    <location>
        <begin position="118"/>
        <end position="132"/>
    </location>
</feature>
<comment type="subcellular location">
    <subcellularLocation>
        <location evidence="1">Cytoplasm</location>
        <location evidence="1">Cytoskeleton</location>
    </subcellularLocation>
</comment>
<feature type="coiled-coil region" evidence="9">
    <location>
        <begin position="968"/>
        <end position="1005"/>
    </location>
</feature>
<keyword evidence="7 9" id="KW-0175">Coiled coil</keyword>
<dbReference type="InterPro" id="IPR000938">
    <property type="entry name" value="CAP-Gly_domain"/>
</dbReference>
<dbReference type="GO" id="GO:0030286">
    <property type="term" value="C:dynein complex"/>
    <property type="evidence" value="ECO:0007669"/>
    <property type="project" value="UniProtKB-KW"/>
</dbReference>
<feature type="region of interest" description="Disordered" evidence="10">
    <location>
        <begin position="81"/>
        <end position="241"/>
    </location>
</feature>
<dbReference type="SMART" id="SM01052">
    <property type="entry name" value="CAP_GLY"/>
    <property type="match status" value="1"/>
</dbReference>
<dbReference type="EMBL" id="HBUF01567230">
    <property type="protein sequence ID" value="CAG6765094.1"/>
    <property type="molecule type" value="Transcribed_RNA"/>
</dbReference>
<dbReference type="Pfam" id="PF12455">
    <property type="entry name" value="Dynactin"/>
    <property type="match status" value="1"/>
</dbReference>
<evidence type="ECO:0000256" key="9">
    <source>
        <dbReference type="SAM" id="Coils"/>
    </source>
</evidence>
<dbReference type="GO" id="GO:0005874">
    <property type="term" value="C:microtubule"/>
    <property type="evidence" value="ECO:0007669"/>
    <property type="project" value="UniProtKB-KW"/>
</dbReference>
<dbReference type="PANTHER" id="PTHR18916:SF91">
    <property type="entry name" value="DYNACTIN SUBUNIT 1"/>
    <property type="match status" value="1"/>
</dbReference>
<evidence type="ECO:0000256" key="8">
    <source>
        <dbReference type="ARBA" id="ARBA00023212"/>
    </source>
</evidence>
<comment type="similarity">
    <text evidence="2">Belongs to the dynactin 150 kDa subunit family.</text>
</comment>
<dbReference type="SUPFAM" id="SSF74924">
    <property type="entry name" value="Cap-Gly domain"/>
    <property type="match status" value="1"/>
</dbReference>
<feature type="coiled-coil region" evidence="9">
    <location>
        <begin position="1122"/>
        <end position="1236"/>
    </location>
</feature>
<feature type="coiled-coil region" evidence="9">
    <location>
        <begin position="253"/>
        <end position="465"/>
    </location>
</feature>
<dbReference type="GO" id="GO:0000132">
    <property type="term" value="P:establishment of mitotic spindle orientation"/>
    <property type="evidence" value="ECO:0007669"/>
    <property type="project" value="TreeGrafter"/>
</dbReference>
<evidence type="ECO:0000256" key="5">
    <source>
        <dbReference type="ARBA" id="ARBA00022701"/>
    </source>
</evidence>
<evidence type="ECO:0000256" key="3">
    <source>
        <dbReference type="ARBA" id="ARBA00016574"/>
    </source>
</evidence>
<reference evidence="12" key="1">
    <citation type="submission" date="2021-05" db="EMBL/GenBank/DDBJ databases">
        <authorList>
            <person name="Alioto T."/>
            <person name="Alioto T."/>
            <person name="Gomez Garrido J."/>
        </authorList>
    </citation>
    <scope>NUCLEOTIDE SEQUENCE</scope>
</reference>
<feature type="compositionally biased region" description="Polar residues" evidence="10">
    <location>
        <begin position="225"/>
        <end position="241"/>
    </location>
</feature>
<dbReference type="Pfam" id="PF01302">
    <property type="entry name" value="CAP_GLY"/>
    <property type="match status" value="1"/>
</dbReference>
<evidence type="ECO:0000256" key="4">
    <source>
        <dbReference type="ARBA" id="ARBA00022490"/>
    </source>
</evidence>
<feature type="domain" description="CAP-Gly" evidence="11">
    <location>
        <begin position="24"/>
        <end position="66"/>
    </location>
</feature>
<keyword evidence="8" id="KW-0206">Cytoskeleton</keyword>
<evidence type="ECO:0000256" key="1">
    <source>
        <dbReference type="ARBA" id="ARBA00004245"/>
    </source>
</evidence>
<name>A0A8D9AEQ9_9HEMI</name>
<dbReference type="PROSITE" id="PS50245">
    <property type="entry name" value="CAP_GLY_2"/>
    <property type="match status" value="1"/>
</dbReference>
<evidence type="ECO:0000256" key="7">
    <source>
        <dbReference type="ARBA" id="ARBA00023054"/>
    </source>
</evidence>
<dbReference type="GO" id="GO:0030424">
    <property type="term" value="C:axon"/>
    <property type="evidence" value="ECO:0007669"/>
    <property type="project" value="TreeGrafter"/>
</dbReference>
<feature type="coiled-coil region" evidence="9">
    <location>
        <begin position="500"/>
        <end position="580"/>
    </location>
</feature>
<evidence type="ECO:0000256" key="6">
    <source>
        <dbReference type="ARBA" id="ARBA00023017"/>
    </source>
</evidence>
<organism evidence="12">
    <name type="scientific">Cacopsylla melanoneura</name>
    <dbReference type="NCBI Taxonomy" id="428564"/>
    <lineage>
        <taxon>Eukaryota</taxon>
        <taxon>Metazoa</taxon>
        <taxon>Ecdysozoa</taxon>
        <taxon>Arthropoda</taxon>
        <taxon>Hexapoda</taxon>
        <taxon>Insecta</taxon>
        <taxon>Pterygota</taxon>
        <taxon>Neoptera</taxon>
        <taxon>Paraneoptera</taxon>
        <taxon>Hemiptera</taxon>
        <taxon>Sternorrhyncha</taxon>
        <taxon>Psylloidea</taxon>
        <taxon>Psyllidae</taxon>
        <taxon>Psyllinae</taxon>
        <taxon>Cacopsylla</taxon>
    </lineage>
</organism>
<evidence type="ECO:0000256" key="10">
    <source>
        <dbReference type="SAM" id="MobiDB-lite"/>
    </source>
</evidence>
<keyword evidence="6" id="KW-0243">Dynein</keyword>
<feature type="coiled-coil region" evidence="9">
    <location>
        <begin position="1031"/>
        <end position="1083"/>
    </location>
</feature>
<dbReference type="GO" id="GO:0000922">
    <property type="term" value="C:spindle pole"/>
    <property type="evidence" value="ECO:0007669"/>
    <property type="project" value="TreeGrafter"/>
</dbReference>
<proteinExistence type="inferred from homology"/>
<evidence type="ECO:0000259" key="11">
    <source>
        <dbReference type="PROSITE" id="PS50245"/>
    </source>
</evidence>
<accession>A0A8D9AEQ9</accession>
<dbReference type="InterPro" id="IPR036859">
    <property type="entry name" value="CAP-Gly_dom_sf"/>
</dbReference>
<evidence type="ECO:0000256" key="2">
    <source>
        <dbReference type="ARBA" id="ARBA00011010"/>
    </source>
</evidence>
<dbReference type="GO" id="GO:0000776">
    <property type="term" value="C:kinetochore"/>
    <property type="evidence" value="ECO:0007669"/>
    <property type="project" value="TreeGrafter"/>
</dbReference>